<evidence type="ECO:0000313" key="2">
    <source>
        <dbReference type="EMBL" id="EMY62401.1"/>
    </source>
</evidence>
<dbReference type="GO" id="GO:0006352">
    <property type="term" value="P:DNA-templated transcription initiation"/>
    <property type="evidence" value="ECO:0007669"/>
    <property type="project" value="InterPro"/>
</dbReference>
<sequence>MNHSDLLPNLFRTEYTKIISVLCKQYGFFQLEIAEDIASETFLTASQTWGLNGIPENPIGWLYAVAKNKAKNFIHRESILYNKVLPVYQREKNITEIELDLSDENILDSQLRMIFAIAHPSLPLESQIGLSLRILCGFGIEEIARAFLSNKETINKRLLRAKNKLRENNISLEFPKPCELEERLSSVLRTIYLLFNEGYLSQVQDRILRKDLCLEAIRLCTILLENNETNTSDVNALLSLLCFHISRFEARLDGEGGIILYGDQNRELWNKEFIKKGEYFFFQSSKEPKFSKYHLEAAIAYWHTRPEDTGKKWESIYELYTHLLELEYSPLLLLNRAFVLFKVKGREAALEELNGVELKTNPYYYSLLGELYCDLEPEKAKIYFRNALNLVTKDKEKSSLLKRLAQI</sequence>
<dbReference type="PANTHER" id="PTHR47756">
    <property type="entry name" value="BLL6612 PROTEIN-RELATED"/>
    <property type="match status" value="1"/>
</dbReference>
<dbReference type="RefSeq" id="WP_002973149.1">
    <property type="nucleotide sequence ID" value="NZ_AOGW02000008.1"/>
</dbReference>
<dbReference type="InterPro" id="IPR046531">
    <property type="entry name" value="DUF6596"/>
</dbReference>
<dbReference type="InterPro" id="IPR013325">
    <property type="entry name" value="RNA_pol_sigma_r2"/>
</dbReference>
<evidence type="ECO:0000313" key="3">
    <source>
        <dbReference type="Proteomes" id="UP000012371"/>
    </source>
</evidence>
<organism evidence="2 3">
    <name type="scientific">Leptospira terpstrae serovar Hualin str. LT 11-33 = ATCC 700639</name>
    <dbReference type="NCBI Taxonomy" id="1257025"/>
    <lineage>
        <taxon>Bacteria</taxon>
        <taxon>Pseudomonadati</taxon>
        <taxon>Spirochaetota</taxon>
        <taxon>Spirochaetia</taxon>
        <taxon>Leptospirales</taxon>
        <taxon>Leptospiraceae</taxon>
        <taxon>Leptospira</taxon>
    </lineage>
</organism>
<dbReference type="Gene3D" id="1.10.1740.10">
    <property type="match status" value="1"/>
</dbReference>
<dbReference type="AlphaFoldDB" id="N1W403"/>
<evidence type="ECO:0000259" key="1">
    <source>
        <dbReference type="Pfam" id="PF20239"/>
    </source>
</evidence>
<protein>
    <submittedName>
        <fullName evidence="2">Sigma-70 region 2</fullName>
    </submittedName>
</protein>
<dbReference type="PANTHER" id="PTHR47756:SF2">
    <property type="entry name" value="BLL6612 PROTEIN"/>
    <property type="match status" value="1"/>
</dbReference>
<keyword evidence="3" id="KW-1185">Reference proteome</keyword>
<dbReference type="EMBL" id="AOGW02000008">
    <property type="protein sequence ID" value="EMY62401.1"/>
    <property type="molecule type" value="Genomic_DNA"/>
</dbReference>
<comment type="caution">
    <text evidence="2">The sequence shown here is derived from an EMBL/GenBank/DDBJ whole genome shotgun (WGS) entry which is preliminary data.</text>
</comment>
<dbReference type="GO" id="GO:0003700">
    <property type="term" value="F:DNA-binding transcription factor activity"/>
    <property type="evidence" value="ECO:0007669"/>
    <property type="project" value="InterPro"/>
</dbReference>
<reference evidence="2" key="1">
    <citation type="submission" date="2013-03" db="EMBL/GenBank/DDBJ databases">
        <authorList>
            <person name="Harkins D.M."/>
            <person name="Durkin A.S."/>
            <person name="Brinkac L.M."/>
            <person name="Haft D.H."/>
            <person name="Selengut J.D."/>
            <person name="Sanka R."/>
            <person name="DePew J."/>
            <person name="Purushe J."/>
            <person name="Hartskeerl R.A."/>
            <person name="Ahmed A."/>
            <person name="van der Linden H."/>
            <person name="Goris M.G.A."/>
            <person name="Vinetz J.M."/>
            <person name="Sutton G.G."/>
            <person name="Nierman W.C."/>
            <person name="Fouts D.E."/>
        </authorList>
    </citation>
    <scope>NUCLEOTIDE SEQUENCE [LARGE SCALE GENOMIC DNA]</scope>
    <source>
        <strain evidence="2">LT 11-33</strain>
    </source>
</reference>
<dbReference type="OrthoDB" id="9780299at2"/>
<proteinExistence type="predicted"/>
<feature type="domain" description="DUF6596" evidence="1">
    <location>
        <begin position="183"/>
        <end position="280"/>
    </location>
</feature>
<dbReference type="Pfam" id="PF20239">
    <property type="entry name" value="DUF6596"/>
    <property type="match status" value="1"/>
</dbReference>
<accession>N1W403</accession>
<gene>
    <name evidence="2" type="ORF">LEP1GSC203_2195</name>
</gene>
<dbReference type="Proteomes" id="UP000012371">
    <property type="component" value="Unassembled WGS sequence"/>
</dbReference>
<name>N1W403_9LEPT</name>
<dbReference type="SUPFAM" id="SSF88946">
    <property type="entry name" value="Sigma2 domain of RNA polymerase sigma factors"/>
    <property type="match status" value="1"/>
</dbReference>
<dbReference type="STRING" id="1257025.LEP1GSC203_2195"/>
<dbReference type="InterPro" id="IPR013324">
    <property type="entry name" value="RNA_pol_sigma_r3/r4-like"/>
</dbReference>
<dbReference type="SUPFAM" id="SSF88659">
    <property type="entry name" value="Sigma3 and sigma4 domains of RNA polymerase sigma factors"/>
    <property type="match status" value="1"/>
</dbReference>